<dbReference type="PANTHER" id="PTHR43312">
    <property type="entry name" value="D-THREO-ALDOSE 1-DEHYDROGENASE"/>
    <property type="match status" value="1"/>
</dbReference>
<dbReference type="Pfam" id="PF00248">
    <property type="entry name" value="Aldo_ket_red"/>
    <property type="match status" value="1"/>
</dbReference>
<dbReference type="AlphaFoldDB" id="A0A1H8AE21"/>
<evidence type="ECO:0000259" key="1">
    <source>
        <dbReference type="Pfam" id="PF00248"/>
    </source>
</evidence>
<dbReference type="EMBL" id="FOAP01000021">
    <property type="protein sequence ID" value="SEM69102.1"/>
    <property type="molecule type" value="Genomic_DNA"/>
</dbReference>
<dbReference type="InterPro" id="IPR053135">
    <property type="entry name" value="AKR2_Oxidoreductase"/>
</dbReference>
<evidence type="ECO:0000313" key="2">
    <source>
        <dbReference type="EMBL" id="SEM69102.1"/>
    </source>
</evidence>
<dbReference type="RefSeq" id="WP_075009963.1">
    <property type="nucleotide sequence ID" value="NZ_FOAP01000021.1"/>
</dbReference>
<proteinExistence type="predicted"/>
<evidence type="ECO:0000313" key="3">
    <source>
        <dbReference type="Proteomes" id="UP000182719"/>
    </source>
</evidence>
<accession>A0A1H8AE21</accession>
<reference evidence="3" key="1">
    <citation type="submission" date="2016-10" db="EMBL/GenBank/DDBJ databases">
        <authorList>
            <person name="Varghese N."/>
            <person name="Submissions S."/>
        </authorList>
    </citation>
    <scope>NUCLEOTIDE SEQUENCE [LARGE SCALE GENOMIC DNA]</scope>
    <source>
        <strain evidence="3">DSM 17044</strain>
    </source>
</reference>
<dbReference type="Proteomes" id="UP000182719">
    <property type="component" value="Unassembled WGS sequence"/>
</dbReference>
<dbReference type="CDD" id="cd19098">
    <property type="entry name" value="AKR_unchar"/>
    <property type="match status" value="1"/>
</dbReference>
<dbReference type="OrthoDB" id="5522046at2"/>
<organism evidence="2 3">
    <name type="scientific">Stigmatella aurantiaca</name>
    <dbReference type="NCBI Taxonomy" id="41"/>
    <lineage>
        <taxon>Bacteria</taxon>
        <taxon>Pseudomonadati</taxon>
        <taxon>Myxococcota</taxon>
        <taxon>Myxococcia</taxon>
        <taxon>Myxococcales</taxon>
        <taxon>Cystobacterineae</taxon>
        <taxon>Archangiaceae</taxon>
        <taxon>Stigmatella</taxon>
    </lineage>
</organism>
<name>A0A1H8AE21_STIAU</name>
<dbReference type="Gene3D" id="3.20.20.100">
    <property type="entry name" value="NADP-dependent oxidoreductase domain"/>
    <property type="match status" value="1"/>
</dbReference>
<dbReference type="SUPFAM" id="SSF51430">
    <property type="entry name" value="NAD(P)-linked oxidoreductase"/>
    <property type="match status" value="1"/>
</dbReference>
<dbReference type="InterPro" id="IPR036812">
    <property type="entry name" value="NAD(P)_OxRdtase_dom_sf"/>
</dbReference>
<sequence>MPHTLGASGPTVSALGLGMAALGRPGYITLGHAEDLGSGRSVQAMEHRAHAVLDAAYAAGVRYFDAARSYGRAEDFLASWLAARGIPPGGVTVGSKWGYTYTAGWNVEAERHEVKDHSLSALRRQYAESRARLGAHLTLYQIHSATFESGVLDDTSVLGELARLREEGLRVGLSLSGPQQAAVLRRALEVRVDGRPLFSCVQATWNVLERSAGPALAEAHAAGWGVILKEVIANGRLGPRDQSPALHPFRALAQEQPTGPDVLATAAALAQPWTSVVLSGAATVEHLGSHLRALNLPYGAALEARLRGMAESPPDYWAQRSTLPWN</sequence>
<dbReference type="PANTHER" id="PTHR43312:SF1">
    <property type="entry name" value="NADP-DEPENDENT OXIDOREDUCTASE DOMAIN-CONTAINING PROTEIN"/>
    <property type="match status" value="1"/>
</dbReference>
<dbReference type="InterPro" id="IPR023210">
    <property type="entry name" value="NADP_OxRdtase_dom"/>
</dbReference>
<feature type="domain" description="NADP-dependent oxidoreductase" evidence="1">
    <location>
        <begin position="46"/>
        <end position="298"/>
    </location>
</feature>
<gene>
    <name evidence="2" type="ORF">SAMN05444354_12136</name>
</gene>
<protein>
    <submittedName>
        <fullName evidence="2">Predicted oxidoreductase</fullName>
    </submittedName>
</protein>
<keyword evidence="3" id="KW-1185">Reference proteome</keyword>